<dbReference type="AlphaFoldDB" id="A0A8E0IML1"/>
<evidence type="ECO:0000256" key="1">
    <source>
        <dbReference type="SAM" id="Phobius"/>
    </source>
</evidence>
<dbReference type="EMBL" id="ANJX01000166">
    <property type="protein sequence ID" value="EPC55283.1"/>
    <property type="molecule type" value="Genomic_DNA"/>
</dbReference>
<evidence type="ECO:0000259" key="2">
    <source>
        <dbReference type="Pfam" id="PF07523"/>
    </source>
</evidence>
<dbReference type="Proteomes" id="UP000014249">
    <property type="component" value="Unassembled WGS sequence"/>
</dbReference>
<dbReference type="InterPro" id="IPR022038">
    <property type="entry name" value="Ig-like_bact"/>
</dbReference>
<comment type="caution">
    <text evidence="3">The sequence shown here is derived from an EMBL/GenBank/DDBJ whole genome shotgun (WGS) entry which is preliminary data.</text>
</comment>
<proteinExistence type="predicted"/>
<keyword evidence="1" id="KW-1133">Transmembrane helix</keyword>
<reference evidence="3 4" key="1">
    <citation type="journal article" date="2013" name="PLoS ONE">
        <title>Lactobacillus paracasei comparative genomics: towards species pan-genome definition and exploitation of diversity.</title>
        <authorList>
            <person name="Smokvina T."/>
            <person name="Wels M."/>
            <person name="Polka J."/>
            <person name="Chervaux C."/>
            <person name="Brisse S."/>
            <person name="Boekhorst J."/>
            <person name="van Hylckama Vlieg J.E."/>
            <person name="Siezen R.J."/>
        </authorList>
    </citation>
    <scope>NUCLEOTIDE SEQUENCE [LARGE SCALE GENOMIC DNA]</scope>
    <source>
        <strain evidence="3 4">CNCM I-4270</strain>
    </source>
</reference>
<evidence type="ECO:0000313" key="3">
    <source>
        <dbReference type="EMBL" id="EPC55283.1"/>
    </source>
</evidence>
<gene>
    <name evidence="3" type="ORF">Lpp77_05674</name>
</gene>
<feature type="domain" description="Ig-like" evidence="2">
    <location>
        <begin position="131"/>
        <end position="180"/>
    </location>
</feature>
<evidence type="ECO:0000313" key="4">
    <source>
        <dbReference type="Proteomes" id="UP000014249"/>
    </source>
</evidence>
<protein>
    <submittedName>
        <fullName evidence="3">Membrane protein</fullName>
    </submittedName>
</protein>
<dbReference type="InterPro" id="IPR013783">
    <property type="entry name" value="Ig-like_fold"/>
</dbReference>
<organism evidence="3 4">
    <name type="scientific">Lacticaseibacillus paracasei subsp. paracasei CNCM I-4270</name>
    <dbReference type="NCBI Taxonomy" id="1256202"/>
    <lineage>
        <taxon>Bacteria</taxon>
        <taxon>Bacillati</taxon>
        <taxon>Bacillota</taxon>
        <taxon>Bacilli</taxon>
        <taxon>Lactobacillales</taxon>
        <taxon>Lactobacillaceae</taxon>
        <taxon>Lacticaseibacillus</taxon>
    </lineage>
</organism>
<keyword evidence="1" id="KW-0812">Transmembrane</keyword>
<sequence>TIANWAISYTLGMIVEGIAVVIAVAAGFIGLGPIVNPLEFFLLGWFTPLTDTIASLIGSPIGAAIGGVIGGVAGWLLQLVGIQVNLPDAGGVLKGISQLPGISDLIGTISQISSKAGKLVTKNVVIQAKSHFDPADAFVSATDGDGNAVALDQMSVDGAVTVSIPGTYILRYYFTNAANKNEIVTNDVYVTVTR</sequence>
<feature type="non-terminal residue" evidence="3">
    <location>
        <position position="1"/>
    </location>
</feature>
<dbReference type="Gene3D" id="2.60.40.10">
    <property type="entry name" value="Immunoglobulins"/>
    <property type="match status" value="1"/>
</dbReference>
<feature type="transmembrane region" description="Helical" evidence="1">
    <location>
        <begin position="7"/>
        <end position="32"/>
    </location>
</feature>
<accession>A0A8E0IML1</accession>
<dbReference type="Pfam" id="PF07523">
    <property type="entry name" value="Big_3"/>
    <property type="match status" value="1"/>
</dbReference>
<keyword evidence="1" id="KW-0472">Membrane</keyword>
<name>A0A8E0IML1_LACPA</name>
<feature type="transmembrane region" description="Helical" evidence="1">
    <location>
        <begin position="52"/>
        <end position="77"/>
    </location>
</feature>